<feature type="region of interest" description="Disordered" evidence="1">
    <location>
        <begin position="380"/>
        <end position="445"/>
    </location>
</feature>
<evidence type="ECO:0000256" key="1">
    <source>
        <dbReference type="SAM" id="MobiDB-lite"/>
    </source>
</evidence>
<feature type="region of interest" description="Disordered" evidence="1">
    <location>
        <begin position="251"/>
        <end position="279"/>
    </location>
</feature>
<gene>
    <name evidence="2" type="ORF">DSM107003_23910</name>
</gene>
<evidence type="ECO:0000313" key="2">
    <source>
        <dbReference type="EMBL" id="RUS96294.1"/>
    </source>
</evidence>
<reference evidence="2 3" key="1">
    <citation type="journal article" date="2019" name="Genome Biol. Evol.">
        <title>Day and night: Metabolic profiles and evolutionary relationships of six axenic non-marine cyanobacteria.</title>
        <authorList>
            <person name="Will S.E."/>
            <person name="Henke P."/>
            <person name="Boedeker C."/>
            <person name="Huang S."/>
            <person name="Brinkmann H."/>
            <person name="Rohde M."/>
            <person name="Jarek M."/>
            <person name="Friedl T."/>
            <person name="Seufert S."/>
            <person name="Schumacher M."/>
            <person name="Overmann J."/>
            <person name="Neumann-Schaal M."/>
            <person name="Petersen J."/>
        </authorList>
    </citation>
    <scope>NUCLEOTIDE SEQUENCE [LARGE SCALE GENOMIC DNA]</scope>
    <source>
        <strain evidence="2 3">SAG 1403-4b</strain>
    </source>
</reference>
<feature type="region of interest" description="Disordered" evidence="1">
    <location>
        <begin position="188"/>
        <end position="239"/>
    </location>
</feature>
<organism evidence="2 3">
    <name type="scientific">Trichormus variabilis SAG 1403-4b</name>
    <dbReference type="NCBI Taxonomy" id="447716"/>
    <lineage>
        <taxon>Bacteria</taxon>
        <taxon>Bacillati</taxon>
        <taxon>Cyanobacteriota</taxon>
        <taxon>Cyanophyceae</taxon>
        <taxon>Nostocales</taxon>
        <taxon>Nostocaceae</taxon>
        <taxon>Trichormus</taxon>
    </lineage>
</organism>
<keyword evidence="3" id="KW-1185">Reference proteome</keyword>
<name>A0A3S1A937_ANAVA</name>
<dbReference type="OrthoDB" id="506407at2"/>
<evidence type="ECO:0000313" key="3">
    <source>
        <dbReference type="Proteomes" id="UP000276103"/>
    </source>
</evidence>
<sequence>MSYVSLLKNIPEILSQPTGIAAIASLGIHGAIALIVPLMPVDSNKSSTTDSSKVVGLMELSPADQNRLPQTPDTSKVALQQPQLPLQQQLPPANFDSQLTTLPPLEAPLPNQAVLPPIPTSSGNYNLSYLPRSQPSTRFTRNDFSRQVSNFQARSSFSPSASPFVNDLDSKIRETEPLNLNRLPQVEADNKIPEQPLNNPSPDPIDIGSSTPQEVSQPQKMQLGDKLAQNSPSEVPGEQSLAANDQLALAGQGLPPLPETSTKKPPELPAFNQSDSQGKTTQQLLANLNSYNKLRTTIKQEYPNAKEQAVIRETISTDKRNLEGNVLGRLVVDSDGKVLDIKFQDRSVAPELQSKAREFFNANPPKTDQRTSSYPFHLRFKNQNNSNIPEGTSEPKPSPNNNSEKAPESQNRKIQPSTPGVVIIKTSPTATVSSTQPAAAGESTQKLIQQLRQLKDQKQNSNQEQ</sequence>
<dbReference type="Proteomes" id="UP000276103">
    <property type="component" value="Unassembled WGS sequence"/>
</dbReference>
<feature type="compositionally biased region" description="Polar residues" evidence="1">
    <location>
        <begin position="208"/>
        <end position="220"/>
    </location>
</feature>
<accession>A0A3S1A937</accession>
<dbReference type="AlphaFoldDB" id="A0A3S1A937"/>
<evidence type="ECO:0008006" key="4">
    <source>
        <dbReference type="Google" id="ProtNLM"/>
    </source>
</evidence>
<proteinExistence type="predicted"/>
<comment type="caution">
    <text evidence="2">The sequence shown here is derived from an EMBL/GenBank/DDBJ whole genome shotgun (WGS) entry which is preliminary data.</text>
</comment>
<feature type="compositionally biased region" description="Polar residues" evidence="1">
    <location>
        <begin position="426"/>
        <end position="445"/>
    </location>
</feature>
<feature type="compositionally biased region" description="Polar residues" evidence="1">
    <location>
        <begin position="381"/>
        <end position="390"/>
    </location>
</feature>
<dbReference type="RefSeq" id="WP_127054172.1">
    <property type="nucleotide sequence ID" value="NZ_RSCM01000007.1"/>
</dbReference>
<dbReference type="EMBL" id="RSCM01000007">
    <property type="protein sequence ID" value="RUS96294.1"/>
    <property type="molecule type" value="Genomic_DNA"/>
</dbReference>
<protein>
    <recommendedName>
        <fullName evidence="4">TonB C-terminal domain-containing protein</fullName>
    </recommendedName>
</protein>